<dbReference type="PROSITE" id="PS50893">
    <property type="entry name" value="ABC_TRANSPORTER_2"/>
    <property type="match status" value="1"/>
</dbReference>
<dbReference type="PANTHER" id="PTHR48041">
    <property type="entry name" value="ABC TRANSPORTER G FAMILY MEMBER 28"/>
    <property type="match status" value="1"/>
</dbReference>
<evidence type="ECO:0000256" key="7">
    <source>
        <dbReference type="ARBA" id="ARBA00023136"/>
    </source>
</evidence>
<dbReference type="RefSeq" id="XP_001426174.1">
    <property type="nucleotide sequence ID" value="XM_001426137.1"/>
</dbReference>
<dbReference type="GO" id="GO:0055085">
    <property type="term" value="P:transmembrane transport"/>
    <property type="evidence" value="ECO:0000318"/>
    <property type="project" value="GO_Central"/>
</dbReference>
<protein>
    <recommendedName>
        <fullName evidence="9">ABC transporter domain-containing protein</fullName>
    </recommendedName>
</protein>
<organism evidence="10 11">
    <name type="scientific">Paramecium tetraurelia</name>
    <dbReference type="NCBI Taxonomy" id="5888"/>
    <lineage>
        <taxon>Eukaryota</taxon>
        <taxon>Sar</taxon>
        <taxon>Alveolata</taxon>
        <taxon>Ciliophora</taxon>
        <taxon>Intramacronucleata</taxon>
        <taxon>Oligohymenophorea</taxon>
        <taxon>Peniculida</taxon>
        <taxon>Parameciidae</taxon>
        <taxon>Paramecium</taxon>
    </lineage>
</organism>
<feature type="transmembrane region" description="Helical" evidence="8">
    <location>
        <begin position="434"/>
        <end position="454"/>
    </location>
</feature>
<dbReference type="GeneID" id="5011958"/>
<dbReference type="Proteomes" id="UP000000600">
    <property type="component" value="Unassembled WGS sequence"/>
</dbReference>
<evidence type="ECO:0000256" key="8">
    <source>
        <dbReference type="SAM" id="Phobius"/>
    </source>
</evidence>
<dbReference type="Gene3D" id="3.40.50.300">
    <property type="entry name" value="P-loop containing nucleotide triphosphate hydrolases"/>
    <property type="match status" value="1"/>
</dbReference>
<sequence>MQEITVQQQIEIARASDQEKWWIQHLKIQIIPQLILKDVITLFQYKESRQILNNLDGFCKGGEVTAILGASGAGKTSLLNILSARISNTKTARLTGKVFVNNIEYNSETFSNFAAYVMQNDVLFETLSPREALEFVANLKYTDPDLKLKRVEDTIKTMKLERCQNAIIGGPNLKGISGGEKKRTSIGFELVTNPSCILLDEPTSGLDSFTAFQIIHELTLLAHDQDRTIVFTIHQPSSDIYLLFDRIMLLVQGKFIYQGPRSNLVDYFQGIGFSCPDHSNPLDYMISIMHQESQTNVDNFQTYFKEYDNQWASKVQKEIESSSKSQIQFKKVETSTLYQINLIAKRALKSYFRDKLLIRQRFGMALFMGLLIGGTYYGIGSTQGTYVDYSSMAGLLFFLCMNMTFSSLFPVVLQFATERDVFLREENSKLYTTFSYFMGKSFVEIPFCLITPIIQELILYWMVGLNHMNGGIVITHIFIAVLTCLNGNSIGLMAGCAFNDIKAATGFVPLALLPLFAFSGFYANPKQFYNWIGWIQYVSPIKYSFEAIARNEFQSRSYDFGDPNDVLGFNVGQWESVGILIALFLVIRMFAYMFLHSLRQKQQ</sequence>
<keyword evidence="2" id="KW-0813">Transport</keyword>
<evidence type="ECO:0000259" key="9">
    <source>
        <dbReference type="PROSITE" id="PS50893"/>
    </source>
</evidence>
<dbReference type="eggNOG" id="KOG0061">
    <property type="taxonomic scope" value="Eukaryota"/>
</dbReference>
<dbReference type="KEGG" id="ptm:GSPATT00029405001"/>
<dbReference type="InterPro" id="IPR050352">
    <property type="entry name" value="ABCG_transporters"/>
</dbReference>
<proteinExistence type="predicted"/>
<dbReference type="InParanoid" id="A0BJQ9"/>
<feature type="transmembrane region" description="Helical" evidence="8">
    <location>
        <begin position="503"/>
        <end position="523"/>
    </location>
</feature>
<dbReference type="AlphaFoldDB" id="A0BJQ9"/>
<dbReference type="FunCoup" id="A0BJQ9">
    <property type="interactions" value="7"/>
</dbReference>
<name>A0BJQ9_PARTE</name>
<accession>A0BJQ9</accession>
<keyword evidence="3 8" id="KW-0812">Transmembrane</keyword>
<dbReference type="GO" id="GO:0140359">
    <property type="term" value="F:ABC-type transporter activity"/>
    <property type="evidence" value="ECO:0007669"/>
    <property type="project" value="InterPro"/>
</dbReference>
<dbReference type="Pfam" id="PF00005">
    <property type="entry name" value="ABC_tran"/>
    <property type="match status" value="1"/>
</dbReference>
<dbReference type="GO" id="GO:0016887">
    <property type="term" value="F:ATP hydrolysis activity"/>
    <property type="evidence" value="ECO:0007669"/>
    <property type="project" value="InterPro"/>
</dbReference>
<dbReference type="SMART" id="SM00382">
    <property type="entry name" value="AAA"/>
    <property type="match status" value="1"/>
</dbReference>
<feature type="transmembrane region" description="Helical" evidence="8">
    <location>
        <begin position="362"/>
        <end position="379"/>
    </location>
</feature>
<dbReference type="CDD" id="cd03213">
    <property type="entry name" value="ABCG_EPDR"/>
    <property type="match status" value="1"/>
</dbReference>
<evidence type="ECO:0000313" key="10">
    <source>
        <dbReference type="EMBL" id="CAK58776.1"/>
    </source>
</evidence>
<dbReference type="GO" id="GO:0005524">
    <property type="term" value="F:ATP binding"/>
    <property type="evidence" value="ECO:0007669"/>
    <property type="project" value="UniProtKB-KW"/>
</dbReference>
<evidence type="ECO:0000256" key="6">
    <source>
        <dbReference type="ARBA" id="ARBA00022989"/>
    </source>
</evidence>
<feature type="transmembrane region" description="Helical" evidence="8">
    <location>
        <begin position="391"/>
        <end position="413"/>
    </location>
</feature>
<keyword evidence="6 8" id="KW-1133">Transmembrane helix</keyword>
<evidence type="ECO:0000256" key="1">
    <source>
        <dbReference type="ARBA" id="ARBA00004141"/>
    </source>
</evidence>
<dbReference type="InterPro" id="IPR003593">
    <property type="entry name" value="AAA+_ATPase"/>
</dbReference>
<dbReference type="InterPro" id="IPR013525">
    <property type="entry name" value="ABC2_TM"/>
</dbReference>
<gene>
    <name evidence="10" type="ORF">GSPATT00029405001</name>
</gene>
<evidence type="ECO:0000256" key="2">
    <source>
        <dbReference type="ARBA" id="ARBA00022448"/>
    </source>
</evidence>
<keyword evidence="5" id="KW-0067">ATP-binding</keyword>
<evidence type="ECO:0000313" key="11">
    <source>
        <dbReference type="Proteomes" id="UP000000600"/>
    </source>
</evidence>
<comment type="subcellular location">
    <subcellularLocation>
        <location evidence="1">Membrane</location>
        <topology evidence="1">Multi-pass membrane protein</topology>
    </subcellularLocation>
</comment>
<dbReference type="Pfam" id="PF01061">
    <property type="entry name" value="ABC2_membrane"/>
    <property type="match status" value="1"/>
</dbReference>
<reference evidence="10 11" key="1">
    <citation type="journal article" date="2006" name="Nature">
        <title>Global trends of whole-genome duplications revealed by the ciliate Paramecium tetraurelia.</title>
        <authorList>
            <consortium name="Genoscope"/>
            <person name="Aury J.-M."/>
            <person name="Jaillon O."/>
            <person name="Duret L."/>
            <person name="Noel B."/>
            <person name="Jubin C."/>
            <person name="Porcel B.M."/>
            <person name="Segurens B."/>
            <person name="Daubin V."/>
            <person name="Anthouard V."/>
            <person name="Aiach N."/>
            <person name="Arnaiz O."/>
            <person name="Billaut A."/>
            <person name="Beisson J."/>
            <person name="Blanc I."/>
            <person name="Bouhouche K."/>
            <person name="Camara F."/>
            <person name="Duharcourt S."/>
            <person name="Guigo R."/>
            <person name="Gogendeau D."/>
            <person name="Katinka M."/>
            <person name="Keller A.-M."/>
            <person name="Kissmehl R."/>
            <person name="Klotz C."/>
            <person name="Koll F."/>
            <person name="Le Moue A."/>
            <person name="Lepere C."/>
            <person name="Malinsky S."/>
            <person name="Nowacki M."/>
            <person name="Nowak J.K."/>
            <person name="Plattner H."/>
            <person name="Poulain J."/>
            <person name="Ruiz F."/>
            <person name="Serrano V."/>
            <person name="Zagulski M."/>
            <person name="Dessen P."/>
            <person name="Betermier M."/>
            <person name="Weissenbach J."/>
            <person name="Scarpelli C."/>
            <person name="Schachter V."/>
            <person name="Sperling L."/>
            <person name="Meyer E."/>
            <person name="Cohen J."/>
            <person name="Wincker P."/>
        </authorList>
    </citation>
    <scope>NUCLEOTIDE SEQUENCE [LARGE SCALE GENOMIC DNA]</scope>
    <source>
        <strain evidence="10 11">Stock d4-2</strain>
    </source>
</reference>
<feature type="transmembrane region" description="Helical" evidence="8">
    <location>
        <begin position="474"/>
        <end position="496"/>
    </location>
</feature>
<dbReference type="OrthoDB" id="184675at2759"/>
<dbReference type="GO" id="GO:0042626">
    <property type="term" value="F:ATPase-coupled transmembrane transporter activity"/>
    <property type="evidence" value="ECO:0000318"/>
    <property type="project" value="GO_Central"/>
</dbReference>
<dbReference type="GO" id="GO:0016020">
    <property type="term" value="C:membrane"/>
    <property type="evidence" value="ECO:0000318"/>
    <property type="project" value="GO_Central"/>
</dbReference>
<feature type="domain" description="ABC transporter" evidence="9">
    <location>
        <begin position="34"/>
        <end position="277"/>
    </location>
</feature>
<dbReference type="STRING" id="5888.A0BJQ9"/>
<dbReference type="InterPro" id="IPR003439">
    <property type="entry name" value="ABC_transporter-like_ATP-bd"/>
</dbReference>
<dbReference type="InterPro" id="IPR027417">
    <property type="entry name" value="P-loop_NTPase"/>
</dbReference>
<dbReference type="Pfam" id="PF19055">
    <property type="entry name" value="ABC2_membrane_7"/>
    <property type="match status" value="1"/>
</dbReference>
<evidence type="ECO:0000256" key="4">
    <source>
        <dbReference type="ARBA" id="ARBA00022741"/>
    </source>
</evidence>
<dbReference type="PANTHER" id="PTHR48041:SF139">
    <property type="entry name" value="PROTEIN SCARLET"/>
    <property type="match status" value="1"/>
</dbReference>
<dbReference type="HOGENOM" id="CLU_000604_57_6_1"/>
<keyword evidence="4" id="KW-0547">Nucleotide-binding</keyword>
<dbReference type="FunFam" id="3.40.50.300:FF:002483">
    <property type="entry name" value="Uncharacterized protein"/>
    <property type="match status" value="1"/>
</dbReference>
<keyword evidence="7 8" id="KW-0472">Membrane</keyword>
<evidence type="ECO:0000256" key="3">
    <source>
        <dbReference type="ARBA" id="ARBA00022692"/>
    </source>
</evidence>
<dbReference type="SUPFAM" id="SSF52540">
    <property type="entry name" value="P-loop containing nucleoside triphosphate hydrolases"/>
    <property type="match status" value="1"/>
</dbReference>
<dbReference type="InterPro" id="IPR043926">
    <property type="entry name" value="ABCG_dom"/>
</dbReference>
<dbReference type="EMBL" id="CT867998">
    <property type="protein sequence ID" value="CAK58776.1"/>
    <property type="molecule type" value="Genomic_DNA"/>
</dbReference>
<keyword evidence="11" id="KW-1185">Reference proteome</keyword>
<feature type="transmembrane region" description="Helical" evidence="8">
    <location>
        <begin position="577"/>
        <end position="595"/>
    </location>
</feature>
<evidence type="ECO:0000256" key="5">
    <source>
        <dbReference type="ARBA" id="ARBA00022840"/>
    </source>
</evidence>
<dbReference type="OMA" id="WWKQFWL"/>